<keyword evidence="5" id="KW-0342">GTP-binding</keyword>
<gene>
    <name evidence="8" type="ORF">M0811_08939</name>
</gene>
<feature type="compositionally biased region" description="Basic residues" evidence="7">
    <location>
        <begin position="187"/>
        <end position="196"/>
    </location>
</feature>
<dbReference type="OMA" id="RRNHSFW"/>
<dbReference type="GO" id="GO:0061118">
    <property type="term" value="P:regulation of positive chemotaxis to cAMP"/>
    <property type="evidence" value="ECO:0007669"/>
    <property type="project" value="UniProtKB-ARBA"/>
</dbReference>
<feature type="compositionally biased region" description="Polar residues" evidence="7">
    <location>
        <begin position="175"/>
        <end position="186"/>
    </location>
</feature>
<evidence type="ECO:0000256" key="2">
    <source>
        <dbReference type="ARBA" id="ARBA00022475"/>
    </source>
</evidence>
<reference evidence="8" key="1">
    <citation type="submission" date="2022-10" db="EMBL/GenBank/DDBJ databases">
        <title>Novel sulphate-reducing endosymbionts in the free-living metamonad Anaeramoeba.</title>
        <authorList>
            <person name="Jerlstrom-Hultqvist J."/>
            <person name="Cepicka I."/>
            <person name="Gallot-Lavallee L."/>
            <person name="Salas-Leiva D."/>
            <person name="Curtis B.A."/>
            <person name="Zahonova K."/>
            <person name="Pipaliya S."/>
            <person name="Dacks J."/>
            <person name="Roger A.J."/>
        </authorList>
    </citation>
    <scope>NUCLEOTIDE SEQUENCE</scope>
    <source>
        <strain evidence="8">BMAN</strain>
    </source>
</reference>
<dbReference type="SUPFAM" id="SSF52540">
    <property type="entry name" value="P-loop containing nucleoside triphosphate hydrolases"/>
    <property type="match status" value="1"/>
</dbReference>
<feature type="region of interest" description="Disordered" evidence="7">
    <location>
        <begin position="169"/>
        <end position="196"/>
    </location>
</feature>
<protein>
    <submittedName>
        <fullName evidence="8">Ras-like protein</fullName>
    </submittedName>
</protein>
<dbReference type="InterPro" id="IPR001806">
    <property type="entry name" value="Small_GTPase"/>
</dbReference>
<organism evidence="8 9">
    <name type="scientific">Anaeramoeba ignava</name>
    <name type="common">Anaerobic marine amoeba</name>
    <dbReference type="NCBI Taxonomy" id="1746090"/>
    <lineage>
        <taxon>Eukaryota</taxon>
        <taxon>Metamonada</taxon>
        <taxon>Anaeramoebidae</taxon>
        <taxon>Anaeramoeba</taxon>
    </lineage>
</organism>
<dbReference type="FunFam" id="3.40.50.300:FF:001763">
    <property type="entry name" value="Ras family gtpase"/>
    <property type="match status" value="1"/>
</dbReference>
<dbReference type="PRINTS" id="PR00449">
    <property type="entry name" value="RASTRNSFRMNG"/>
</dbReference>
<dbReference type="InterPro" id="IPR005225">
    <property type="entry name" value="Small_GTP-bd"/>
</dbReference>
<name>A0A9Q0RAM4_ANAIG</name>
<dbReference type="EMBL" id="JAPDFW010000076">
    <property type="protein sequence ID" value="KAJ5073257.1"/>
    <property type="molecule type" value="Genomic_DNA"/>
</dbReference>
<dbReference type="Pfam" id="PF00071">
    <property type="entry name" value="Ras"/>
    <property type="match status" value="1"/>
</dbReference>
<dbReference type="GO" id="GO:0003924">
    <property type="term" value="F:GTPase activity"/>
    <property type="evidence" value="ECO:0007669"/>
    <property type="project" value="InterPro"/>
</dbReference>
<evidence type="ECO:0000256" key="3">
    <source>
        <dbReference type="ARBA" id="ARBA00022741"/>
    </source>
</evidence>
<dbReference type="Gene3D" id="3.40.50.300">
    <property type="entry name" value="P-loop containing nucleotide triphosphate hydrolases"/>
    <property type="match status" value="1"/>
</dbReference>
<keyword evidence="6" id="KW-0472">Membrane</keyword>
<proteinExistence type="predicted"/>
<dbReference type="InterPro" id="IPR027417">
    <property type="entry name" value="P-loop_NTPase"/>
</dbReference>
<feature type="region of interest" description="Disordered" evidence="7">
    <location>
        <begin position="108"/>
        <end position="133"/>
    </location>
</feature>
<dbReference type="GO" id="GO:0005525">
    <property type="term" value="F:GTP binding"/>
    <property type="evidence" value="ECO:0007669"/>
    <property type="project" value="UniProtKB-KW"/>
</dbReference>
<evidence type="ECO:0000256" key="7">
    <source>
        <dbReference type="SAM" id="MobiDB-lite"/>
    </source>
</evidence>
<dbReference type="SMART" id="SM00175">
    <property type="entry name" value="RAB"/>
    <property type="match status" value="1"/>
</dbReference>
<dbReference type="AlphaFoldDB" id="A0A9Q0RAM4"/>
<keyword evidence="3" id="KW-0547">Nucleotide-binding</keyword>
<dbReference type="SMART" id="SM00176">
    <property type="entry name" value="RAN"/>
    <property type="match status" value="1"/>
</dbReference>
<dbReference type="Proteomes" id="UP001149090">
    <property type="component" value="Unassembled WGS sequence"/>
</dbReference>
<accession>A0A9Q0RAM4</accession>
<dbReference type="InterPro" id="IPR020849">
    <property type="entry name" value="Small_GTPase_Ras-type"/>
</dbReference>
<dbReference type="PANTHER" id="PTHR24070">
    <property type="entry name" value="RAS, DI-RAS, AND RHEB FAMILY MEMBERS OF SMALL GTPASE SUPERFAMILY"/>
    <property type="match status" value="1"/>
</dbReference>
<dbReference type="SMART" id="SM00173">
    <property type="entry name" value="RAS"/>
    <property type="match status" value="1"/>
</dbReference>
<dbReference type="GO" id="GO:0005886">
    <property type="term" value="C:plasma membrane"/>
    <property type="evidence" value="ECO:0007669"/>
    <property type="project" value="UniProtKB-SubCell"/>
</dbReference>
<evidence type="ECO:0000256" key="6">
    <source>
        <dbReference type="ARBA" id="ARBA00023136"/>
    </source>
</evidence>
<dbReference type="PROSITE" id="PS51420">
    <property type="entry name" value="RHO"/>
    <property type="match status" value="1"/>
</dbReference>
<evidence type="ECO:0000256" key="5">
    <source>
        <dbReference type="ARBA" id="ARBA00023134"/>
    </source>
</evidence>
<dbReference type="GO" id="GO:0007165">
    <property type="term" value="P:signal transduction"/>
    <property type="evidence" value="ECO:0007669"/>
    <property type="project" value="InterPro"/>
</dbReference>
<keyword evidence="9" id="KW-1185">Reference proteome</keyword>
<dbReference type="NCBIfam" id="TIGR00231">
    <property type="entry name" value="small_GTP"/>
    <property type="match status" value="1"/>
</dbReference>
<comment type="caution">
    <text evidence="8">The sequence shown here is derived from an EMBL/GenBank/DDBJ whole genome shotgun (WGS) entry which is preliminary data.</text>
</comment>
<keyword evidence="2" id="KW-1003">Cell membrane</keyword>
<evidence type="ECO:0000313" key="8">
    <source>
        <dbReference type="EMBL" id="KAJ5073257.1"/>
    </source>
</evidence>
<dbReference type="SMART" id="SM00174">
    <property type="entry name" value="RHO"/>
    <property type="match status" value="1"/>
</dbReference>
<dbReference type="PROSITE" id="PS51421">
    <property type="entry name" value="RAS"/>
    <property type="match status" value="1"/>
</dbReference>
<keyword evidence="4" id="KW-0378">Hydrolase</keyword>
<dbReference type="CDD" id="cd00876">
    <property type="entry name" value="Ras"/>
    <property type="match status" value="1"/>
</dbReference>
<evidence type="ECO:0000313" key="9">
    <source>
        <dbReference type="Proteomes" id="UP001149090"/>
    </source>
</evidence>
<comment type="subcellular location">
    <subcellularLocation>
        <location evidence="1">Cell membrane</location>
    </subcellularLocation>
</comment>
<sequence>MEDKCKIVIVGGGSVGKTCITLRYLNNKFITHYDPTIEESYRKMTILDGKPILLEILDTAGQDEFRSVRDKYLRTGEGFVIVYSITSADSLWEAQSFHEAIEKVKDTTDTPSLTVGNKSDLESQRQVSTSEGQELAQKFRSQFLEVSAKSGKNIEQVFETIARDVRNWKAKKSGKNQSNKRNSSAISKKKKNCEII</sequence>
<dbReference type="PROSITE" id="PS51419">
    <property type="entry name" value="RAB"/>
    <property type="match status" value="1"/>
</dbReference>
<evidence type="ECO:0000256" key="1">
    <source>
        <dbReference type="ARBA" id="ARBA00004236"/>
    </source>
</evidence>
<evidence type="ECO:0000256" key="4">
    <source>
        <dbReference type="ARBA" id="ARBA00022801"/>
    </source>
</evidence>